<protein>
    <submittedName>
        <fullName evidence="2">Uncharacterized protein LOC101241194</fullName>
    </submittedName>
</protein>
<gene>
    <name evidence="2" type="primary">LOC101241194</name>
</gene>
<proteinExistence type="predicted"/>
<evidence type="ECO:0000313" key="1">
    <source>
        <dbReference type="Proteomes" id="UP001652625"/>
    </source>
</evidence>
<evidence type="ECO:0000313" key="2">
    <source>
        <dbReference type="RefSeq" id="XP_065668662.1"/>
    </source>
</evidence>
<dbReference type="Proteomes" id="UP001652625">
    <property type="component" value="Chromosome 12"/>
</dbReference>
<dbReference type="RefSeq" id="XP_065668662.1">
    <property type="nucleotide sequence ID" value="XM_065812590.1"/>
</dbReference>
<name>A0ABM4D323_HYDVU</name>
<dbReference type="GeneID" id="101241194"/>
<reference evidence="2" key="1">
    <citation type="submission" date="2025-08" db="UniProtKB">
        <authorList>
            <consortium name="RefSeq"/>
        </authorList>
    </citation>
    <scope>IDENTIFICATION</scope>
</reference>
<accession>A0ABM4D323</accession>
<sequence length="335" mass="38231">MLNAQDIVNKPSKKFISLWILPPGSKPIVRVETENGSISASRLFNIGCSTLELYESSKPCFGLFQGSMYPIKKYASMEIIILPCKTVTTIQRWCFNVSMETKLIRVDPAAFRLLATQVSHEIKMGCFNLTEEEKETLESTIDPSFVTYKQYVVVARKIPDYGTMKFQNVEIVNSVKLLNNTLRKGLKIVLKVCPTTLMVLSPKTSISIPWRKVRRFTEINETKSVSFEVFLNEIQSFTWLEVKTIQGALLLQATAEAISNIKSKIEEGAQQQMQLTNPIFNNKLTFALIKSELFGLKSNKDNNKCDHFDEIHSSDDEDYKRQRTNEMQLKSINCK</sequence>
<organism evidence="1 2">
    <name type="scientific">Hydra vulgaris</name>
    <name type="common">Hydra</name>
    <name type="synonym">Hydra attenuata</name>
    <dbReference type="NCBI Taxonomy" id="6087"/>
    <lineage>
        <taxon>Eukaryota</taxon>
        <taxon>Metazoa</taxon>
        <taxon>Cnidaria</taxon>
        <taxon>Hydrozoa</taxon>
        <taxon>Hydroidolina</taxon>
        <taxon>Anthoathecata</taxon>
        <taxon>Aplanulata</taxon>
        <taxon>Hydridae</taxon>
        <taxon>Hydra</taxon>
    </lineage>
</organism>
<keyword evidence="1" id="KW-1185">Reference proteome</keyword>